<dbReference type="OrthoDB" id="331666at2759"/>
<feature type="compositionally biased region" description="Low complexity" evidence="4">
    <location>
        <begin position="456"/>
        <end position="481"/>
    </location>
</feature>
<dbReference type="GO" id="GO:0043161">
    <property type="term" value="P:proteasome-mediated ubiquitin-dependent protein catabolic process"/>
    <property type="evidence" value="ECO:0007669"/>
    <property type="project" value="TreeGrafter"/>
</dbReference>
<feature type="region of interest" description="Disordered" evidence="4">
    <location>
        <begin position="1167"/>
        <end position="1336"/>
    </location>
</feature>
<dbReference type="InterPro" id="IPR040623">
    <property type="entry name" value="RPN2_C"/>
</dbReference>
<dbReference type="GeneID" id="94425553"/>
<feature type="compositionally biased region" description="Low complexity" evidence="4">
    <location>
        <begin position="1021"/>
        <end position="1036"/>
    </location>
</feature>
<organism evidence="7 8">
    <name type="scientific">Cystoisospora suis</name>
    <dbReference type="NCBI Taxonomy" id="483139"/>
    <lineage>
        <taxon>Eukaryota</taxon>
        <taxon>Sar</taxon>
        <taxon>Alveolata</taxon>
        <taxon>Apicomplexa</taxon>
        <taxon>Conoidasida</taxon>
        <taxon>Coccidia</taxon>
        <taxon>Eucoccidiorida</taxon>
        <taxon>Eimeriorina</taxon>
        <taxon>Sarcocystidae</taxon>
        <taxon>Cystoisospora</taxon>
    </lineage>
</organism>
<dbReference type="InterPro" id="IPR004155">
    <property type="entry name" value="PBS_lyase_HEAT"/>
</dbReference>
<feature type="compositionally biased region" description="Basic and acidic residues" evidence="4">
    <location>
        <begin position="1247"/>
        <end position="1257"/>
    </location>
</feature>
<feature type="compositionally biased region" description="Low complexity" evidence="4">
    <location>
        <begin position="489"/>
        <end position="510"/>
    </location>
</feature>
<feature type="compositionally biased region" description="Gly residues" evidence="4">
    <location>
        <begin position="1302"/>
        <end position="1311"/>
    </location>
</feature>
<gene>
    <name evidence="7" type="ORF">CSUI_002140</name>
</gene>
<evidence type="ECO:0000313" key="7">
    <source>
        <dbReference type="EMBL" id="PHJ24016.1"/>
    </source>
</evidence>
<feature type="compositionally biased region" description="Basic and acidic residues" evidence="4">
    <location>
        <begin position="1369"/>
        <end position="1390"/>
    </location>
</feature>
<accession>A0A2C6LAJ8</accession>
<feature type="region of interest" description="Disordered" evidence="4">
    <location>
        <begin position="439"/>
        <end position="532"/>
    </location>
</feature>
<keyword evidence="8" id="KW-1185">Reference proteome</keyword>
<feature type="compositionally biased region" description="Basic and acidic residues" evidence="4">
    <location>
        <begin position="1323"/>
        <end position="1334"/>
    </location>
</feature>
<reference evidence="7 8" key="1">
    <citation type="journal article" date="2017" name="Int. J. Parasitol.">
        <title>The genome of the protozoan parasite Cystoisospora suis and a reverse vaccinology approach to identify vaccine candidates.</title>
        <authorList>
            <person name="Palmieri N."/>
            <person name="Shrestha A."/>
            <person name="Ruttkowski B."/>
            <person name="Beck T."/>
            <person name="Vogl C."/>
            <person name="Tomley F."/>
            <person name="Blake D.P."/>
            <person name="Joachim A."/>
        </authorList>
    </citation>
    <scope>NUCLEOTIDE SEQUENCE [LARGE SCALE GENOMIC DNA]</scope>
    <source>
        <strain evidence="7 8">Wien I</strain>
    </source>
</reference>
<evidence type="ECO:0000256" key="4">
    <source>
        <dbReference type="SAM" id="MobiDB-lite"/>
    </source>
</evidence>
<dbReference type="RefSeq" id="XP_067925690.1">
    <property type="nucleotide sequence ID" value="XM_068062342.1"/>
</dbReference>
<dbReference type="GO" id="GO:0005634">
    <property type="term" value="C:nucleus"/>
    <property type="evidence" value="ECO:0007669"/>
    <property type="project" value="TreeGrafter"/>
</dbReference>
<sequence>MSAGAAVVSSPPGMAASSPKKIGEGGGISSGSSMACGGSSPLVTAGGVNSFCVAAPASSAAGVLALLHERDPELQVAALHRLHQMTDLWWTEIADYLSDIEALYEDESFSGRQLAAFIASRVYFHLEEYGEAMKFALVSGKWFDVTEKSLYVQRVLGECVDTFIQNGLQDFCRQQLAAGRQVSLQLQEEVDMEEPTGGASTAALAEAVESVVKRLLQVCTGQGDGSLYALGIAFDARRLDLVQEILNSPRAVALPPTDRSSKFQLLLVSQYCLENMQTLISSKCFRSQLISLLISEFERLLPLYDPGVFTSPSGMSSSHEGGEQSLSNAFLSRKHQEAGTKENPSTSALTALHRVTSEQERAEIRGLLYSGLCRCLVQEDDSNRVAELLTQLLLQPHQTTKDSNREEEGVLMACQIAFDLLQLERQSFQQALLAHPLIKARDEPSSEERSGENDGASSSSTAAAGDANNPSSQSQSANGNGATEGTHQTSSSASGVTNGAAAGSGTNGVVDTPEGGSIVPAEKKKDQPQIEETADEKKLKLLRYILSGEAQTAFSIQFLHRENRADIMLLDVCKRSIDSRSSLLHHGLVIAHMFMQAGTSCDVFLRWNLDWMARASNWARFSATASLGVVHKGHVRDGMKLLRTYLPSSASSSSSSPYSEGGAFYALGIINANQQSSSIREYLLQQLQAAGTSSEPKQQGCCLGLGLVCLGNHDDAEVYEALKGVLFLDSAVAGEAAAIAVGLLLLGSSRAVAVDELLAYAQDTQHEKIRRACGIAIALLMFKKEEEADALIEKLCSKECDALIRYGGMFTIAMAYCGTANSSAIRRLLHVSVSDVNDDVRRAAVISLGFVLCGDKQQLPQILKVLSGSFNPHVRYGAALALGLACAGSGQKEVVDLLLPLANDSTDFVRQGAFIGLGLVLQQVTEIACSEVGTVRSLLQRVIGDKHEDVMARFGALLATGLIDAGGRNVVASMFSSSGVLRQEAAVGFCLFAQFWYWYPLLHMVALTFTPTALIGLTVSPAPNSSSGSASSTSNAIQDKKKEEKGKSSSSNKEEQKDVEMKEEAEEKKEEGAGMKREEENNTVGKKDQENSSKVKKEDEEKGGKKDDKEEKKENEEDKGVPTGKGEGEKKEGVSNQDFLSLLRLPSSWKVMCVGCRRGQFSYIPSLASLEKKEEKKQTIKAVLSTTAKRNRKLQEQKKRLETEKKKETSQRSSNRDDKEKSDHGDGNTSSSSSSGSSAMEVEVDGEPPKKAKKSEGAEGGSDGGKLKKESDGMEVETEDKDEDSKATTSKSSDKKKEGEEGSSGTGGGEESTGSGSSSSSNNKEDAKEVEMRNPCRVLPQQQPFIYLMPDSRYQPIFPGRKAGFVLLRDTRPTEPDEFLEPKEDAKGEDENAGDQSSGGSSGGAEEREAEPFTPFEWSG</sequence>
<dbReference type="Pfam" id="PF13646">
    <property type="entry name" value="HEAT_2"/>
    <property type="match status" value="1"/>
</dbReference>
<protein>
    <submittedName>
        <fullName evidence="7">26s proteasome subunit</fullName>
    </submittedName>
</protein>
<evidence type="ECO:0000313" key="8">
    <source>
        <dbReference type="Proteomes" id="UP000221165"/>
    </source>
</evidence>
<dbReference type="InterPro" id="IPR002015">
    <property type="entry name" value="Proteasome/cyclosome_rpt"/>
</dbReference>
<feature type="compositionally biased region" description="Basic and acidic residues" evidence="4">
    <location>
        <begin position="1193"/>
        <end position="1226"/>
    </location>
</feature>
<feature type="region of interest" description="Disordered" evidence="4">
    <location>
        <begin position="1021"/>
        <end position="1144"/>
    </location>
</feature>
<dbReference type="Pfam" id="PF18004">
    <property type="entry name" value="RPN2_C"/>
    <property type="match status" value="1"/>
</dbReference>
<dbReference type="InterPro" id="IPR011989">
    <property type="entry name" value="ARM-like"/>
</dbReference>
<comment type="similarity">
    <text evidence="1">Belongs to the proteasome subunit S1 family.</text>
</comment>
<evidence type="ECO:0000256" key="3">
    <source>
        <dbReference type="ARBA" id="ARBA00022942"/>
    </source>
</evidence>
<feature type="domain" description="26S proteasome non-ATPase regulatory subunit 1/RPN2 N-terminal" evidence="6">
    <location>
        <begin position="59"/>
        <end position="299"/>
    </location>
</feature>
<keyword evidence="2" id="KW-0677">Repeat</keyword>
<dbReference type="Proteomes" id="UP000221165">
    <property type="component" value="Unassembled WGS sequence"/>
</dbReference>
<dbReference type="GO" id="GO:0034515">
    <property type="term" value="C:proteasome storage granule"/>
    <property type="evidence" value="ECO:0007669"/>
    <property type="project" value="TreeGrafter"/>
</dbReference>
<dbReference type="FunFam" id="1.25.10.10:FF:000017">
    <property type="entry name" value="26S proteasome non-ATPase regulatory subunit 1"/>
    <property type="match status" value="1"/>
</dbReference>
<evidence type="ECO:0000259" key="5">
    <source>
        <dbReference type="Pfam" id="PF18004"/>
    </source>
</evidence>
<dbReference type="EMBL" id="MIGC01000889">
    <property type="protein sequence ID" value="PHJ24016.1"/>
    <property type="molecule type" value="Genomic_DNA"/>
</dbReference>
<evidence type="ECO:0000259" key="6">
    <source>
        <dbReference type="Pfam" id="PF21505"/>
    </source>
</evidence>
<dbReference type="PANTHER" id="PTHR10943:SF2">
    <property type="entry name" value="26S PROTEASOME NON-ATPASE REGULATORY SUBUNIT 1"/>
    <property type="match status" value="1"/>
</dbReference>
<dbReference type="Pfam" id="PF01851">
    <property type="entry name" value="PC_rep"/>
    <property type="match status" value="2"/>
</dbReference>
<feature type="compositionally biased region" description="Basic and acidic residues" evidence="4">
    <location>
        <begin position="1038"/>
        <end position="1133"/>
    </location>
</feature>
<feature type="compositionally biased region" description="Low complexity" evidence="4">
    <location>
        <begin position="1312"/>
        <end position="1322"/>
    </location>
</feature>
<name>A0A2C6LAJ8_9APIC</name>
<feature type="compositionally biased region" description="Basic and acidic residues" evidence="4">
    <location>
        <begin position="439"/>
        <end position="452"/>
    </location>
</feature>
<dbReference type="Pfam" id="PF21505">
    <property type="entry name" value="RPN2_N"/>
    <property type="match status" value="1"/>
</dbReference>
<feature type="domain" description="26S proteasome regulatory subunit RPN2 C-terminal" evidence="5">
    <location>
        <begin position="1252"/>
        <end position="1379"/>
    </location>
</feature>
<proteinExistence type="inferred from homology"/>
<keyword evidence="3 7" id="KW-0647">Proteasome</keyword>
<feature type="region of interest" description="Disordered" evidence="4">
    <location>
        <begin position="1"/>
        <end position="22"/>
    </location>
</feature>
<feature type="compositionally biased region" description="Acidic residues" evidence="4">
    <location>
        <begin position="1273"/>
        <end position="1282"/>
    </location>
</feature>
<dbReference type="InterPro" id="IPR016024">
    <property type="entry name" value="ARM-type_fold"/>
</dbReference>
<dbReference type="SUPFAM" id="SSF48371">
    <property type="entry name" value="ARM repeat"/>
    <property type="match status" value="1"/>
</dbReference>
<comment type="caution">
    <text evidence="7">The sequence shown here is derived from an EMBL/GenBank/DDBJ whole genome shotgun (WGS) entry which is preliminary data.</text>
</comment>
<dbReference type="PANTHER" id="PTHR10943">
    <property type="entry name" value="26S PROTEASOME NON-ATPASE REGULATORY SUBUNIT"/>
    <property type="match status" value="1"/>
</dbReference>
<dbReference type="VEuPathDB" id="ToxoDB:CSUI_002140"/>
<dbReference type="Gene3D" id="1.25.10.10">
    <property type="entry name" value="Leucine-rich Repeat Variant"/>
    <property type="match status" value="1"/>
</dbReference>
<dbReference type="InterPro" id="IPR048570">
    <property type="entry name" value="PSMD1_RPN2_N"/>
</dbReference>
<evidence type="ECO:0000256" key="1">
    <source>
        <dbReference type="ARBA" id="ARBA00006308"/>
    </source>
</evidence>
<feature type="region of interest" description="Disordered" evidence="4">
    <location>
        <begin position="1368"/>
        <end position="1420"/>
    </location>
</feature>
<evidence type="ECO:0000256" key="2">
    <source>
        <dbReference type="ARBA" id="ARBA00022737"/>
    </source>
</evidence>
<dbReference type="GO" id="GO:0008540">
    <property type="term" value="C:proteasome regulatory particle, base subcomplex"/>
    <property type="evidence" value="ECO:0007669"/>
    <property type="project" value="TreeGrafter"/>
</dbReference>
<dbReference type="SMART" id="SM00567">
    <property type="entry name" value="EZ_HEAT"/>
    <property type="match status" value="2"/>
</dbReference>